<sequence>MDVNGSTWEQIGDAELQSISAFPSKLAVLLTGLLVPLAIIIVQGRWKLPPPWPADVPSLGDKDGFASWIWKCYRGWPCLSLNLQEGYDKFNRHDRPFLLPNFSLRPQVILPAKDLDWLLRTPDTVASSPESQNENVGLAHISPLTRPIPGEKIVMTAIHAHLNRHTSRLQADIYDELRASIDREFGTDCSQWREVPIFKAMSSVAQRIGARVVFGLPTCRDEQWLASAERTVSFLGAAMINAQLMPWFIQPIVSPFIKFVCDTVRMRCFNSIRPIFETWYDKILQEQRDGGACDSTVPYNFATSMMRTSLKASDERRADVSMMFTTILMLALLPFSSFSLASITTIIDIASSAPEEEVLKTLREEATQHVQSDEDWTNLASFSDMPYTESALKESLRLSPSQARGLTKEVMQESGLTLPSGQHLPKGTWLGAASMGIHLDDRFYPDAKIYKPFRFVKQGSEPSRCNVAATGGDEGGAGSARLEARDRFDSEVPFLSFGAGRHRCLGQAFALHLNKLLVSYIATHYDIEPLHARPANWGTWR</sequence>
<gene>
    <name evidence="1" type="ORF">N8T08_004807</name>
</gene>
<evidence type="ECO:0000313" key="2">
    <source>
        <dbReference type="Proteomes" id="UP001177260"/>
    </source>
</evidence>
<keyword evidence="2" id="KW-1185">Reference proteome</keyword>
<accession>A0ACC3B3H6</accession>
<reference evidence="1 2" key="1">
    <citation type="journal article" date="2023" name="ACS Omega">
        <title>Identification of the Neoaspergillic Acid Biosynthesis Gene Cluster by Establishing an In Vitro CRISPR-Ribonucleoprotein Genetic System in Aspergillus melleus.</title>
        <authorList>
            <person name="Yuan B."/>
            <person name="Grau M.F."/>
            <person name="Murata R.M."/>
            <person name="Torok T."/>
            <person name="Venkateswaran K."/>
            <person name="Stajich J.E."/>
            <person name="Wang C.C.C."/>
        </authorList>
    </citation>
    <scope>NUCLEOTIDE SEQUENCE [LARGE SCALE GENOMIC DNA]</scope>
    <source>
        <strain evidence="1 2">IMV 1140</strain>
    </source>
</reference>
<protein>
    <submittedName>
        <fullName evidence="1">Uncharacterized protein</fullName>
    </submittedName>
</protein>
<name>A0ACC3B3H6_9EURO</name>
<dbReference type="Proteomes" id="UP001177260">
    <property type="component" value="Unassembled WGS sequence"/>
</dbReference>
<evidence type="ECO:0000313" key="1">
    <source>
        <dbReference type="EMBL" id="KAK1144796.1"/>
    </source>
</evidence>
<organism evidence="1 2">
    <name type="scientific">Aspergillus melleus</name>
    <dbReference type="NCBI Taxonomy" id="138277"/>
    <lineage>
        <taxon>Eukaryota</taxon>
        <taxon>Fungi</taxon>
        <taxon>Dikarya</taxon>
        <taxon>Ascomycota</taxon>
        <taxon>Pezizomycotina</taxon>
        <taxon>Eurotiomycetes</taxon>
        <taxon>Eurotiomycetidae</taxon>
        <taxon>Eurotiales</taxon>
        <taxon>Aspergillaceae</taxon>
        <taxon>Aspergillus</taxon>
        <taxon>Aspergillus subgen. Circumdati</taxon>
    </lineage>
</organism>
<dbReference type="EMBL" id="JAOPJF010000028">
    <property type="protein sequence ID" value="KAK1144796.1"/>
    <property type="molecule type" value="Genomic_DNA"/>
</dbReference>
<proteinExistence type="predicted"/>
<comment type="caution">
    <text evidence="1">The sequence shown here is derived from an EMBL/GenBank/DDBJ whole genome shotgun (WGS) entry which is preliminary data.</text>
</comment>